<protein>
    <submittedName>
        <fullName evidence="2">Uncharacterized protein</fullName>
    </submittedName>
</protein>
<feature type="region of interest" description="Disordered" evidence="1">
    <location>
        <begin position="123"/>
        <end position="157"/>
    </location>
</feature>
<dbReference type="EMBL" id="SNRW01021244">
    <property type="protein sequence ID" value="KAA6364767.1"/>
    <property type="molecule type" value="Genomic_DNA"/>
</dbReference>
<gene>
    <name evidence="2" type="ORF">EZS28_039706</name>
</gene>
<comment type="caution">
    <text evidence="2">The sequence shown here is derived from an EMBL/GenBank/DDBJ whole genome shotgun (WGS) entry which is preliminary data.</text>
</comment>
<feature type="non-terminal residue" evidence="2">
    <location>
        <position position="157"/>
    </location>
</feature>
<evidence type="ECO:0000313" key="3">
    <source>
        <dbReference type="Proteomes" id="UP000324800"/>
    </source>
</evidence>
<dbReference type="AlphaFoldDB" id="A0A5J4U2J4"/>
<feature type="compositionally biased region" description="Low complexity" evidence="1">
    <location>
        <begin position="15"/>
        <end position="25"/>
    </location>
</feature>
<evidence type="ECO:0000256" key="1">
    <source>
        <dbReference type="SAM" id="MobiDB-lite"/>
    </source>
</evidence>
<feature type="region of interest" description="Disordered" evidence="1">
    <location>
        <begin position="1"/>
        <end position="27"/>
    </location>
</feature>
<organism evidence="2 3">
    <name type="scientific">Streblomastix strix</name>
    <dbReference type="NCBI Taxonomy" id="222440"/>
    <lineage>
        <taxon>Eukaryota</taxon>
        <taxon>Metamonada</taxon>
        <taxon>Preaxostyla</taxon>
        <taxon>Oxymonadida</taxon>
        <taxon>Streblomastigidae</taxon>
        <taxon>Streblomastix</taxon>
    </lineage>
</organism>
<reference evidence="2 3" key="1">
    <citation type="submission" date="2019-03" db="EMBL/GenBank/DDBJ databases">
        <title>Single cell metagenomics reveals metabolic interactions within the superorganism composed of flagellate Streblomastix strix and complex community of Bacteroidetes bacteria on its surface.</title>
        <authorList>
            <person name="Treitli S.C."/>
            <person name="Kolisko M."/>
            <person name="Husnik F."/>
            <person name="Keeling P."/>
            <person name="Hampl V."/>
        </authorList>
    </citation>
    <scope>NUCLEOTIDE SEQUENCE [LARGE SCALE GENOMIC DNA]</scope>
    <source>
        <strain evidence="2">ST1C</strain>
    </source>
</reference>
<accession>A0A5J4U2J4</accession>
<name>A0A5J4U2J4_9EUKA</name>
<evidence type="ECO:0000313" key="2">
    <source>
        <dbReference type="EMBL" id="KAA6364767.1"/>
    </source>
</evidence>
<proteinExistence type="predicted"/>
<sequence>MNADKDDSNLPDEAQQLIDQQQQQQSKYRLERGNNILGSIQQQYYNKMNQNQNEGIGLGQKMGTIDDSFFVPHPQIILPQEQMNELTKKFEQSEKLGLKWRQEHDSNKDKAIKEQNIYKMKEEEMKDYTFSPQHYKGHKKRNEELLQQKKEREEKEE</sequence>
<dbReference type="Proteomes" id="UP000324800">
    <property type="component" value="Unassembled WGS sequence"/>
</dbReference>
<feature type="compositionally biased region" description="Basic and acidic residues" evidence="1">
    <location>
        <begin position="141"/>
        <end position="157"/>
    </location>
</feature>